<comment type="caution">
    <text evidence="2">The sequence shown here is derived from an EMBL/GenBank/DDBJ whole genome shotgun (WGS) entry which is preliminary data.</text>
</comment>
<dbReference type="Proteomes" id="UP001589785">
    <property type="component" value="Unassembled WGS sequence"/>
</dbReference>
<sequence>MDEWVERLFDELRQMRTQMATKEDVARLNGRIERLEQTVTATREDVARTNERIGQLEQTVAANRDGIAALDSRIGRIEQTMATKEDVAELPFIRQAVVETLETLNEISAMKQTLTEMQQKVNEAIAGQARQELVLQSLALHLLEHESEIRALKAR</sequence>
<dbReference type="RefSeq" id="WP_066229403.1">
    <property type="nucleotide sequence ID" value="NZ_JBHLVN010000030.1"/>
</dbReference>
<feature type="coiled-coil region" evidence="1">
    <location>
        <begin position="5"/>
        <end position="59"/>
    </location>
</feature>
<dbReference type="EMBL" id="JBHLVN010000030">
    <property type="protein sequence ID" value="MFC0297232.1"/>
    <property type="molecule type" value="Genomic_DNA"/>
</dbReference>
<evidence type="ECO:0000256" key="1">
    <source>
        <dbReference type="SAM" id="Coils"/>
    </source>
</evidence>
<keyword evidence="1" id="KW-0175">Coiled coil</keyword>
<protein>
    <submittedName>
        <fullName evidence="2">Uncharacterized protein</fullName>
    </submittedName>
</protein>
<accession>A0ABV6GRU8</accession>
<evidence type="ECO:0000313" key="3">
    <source>
        <dbReference type="Proteomes" id="UP001589785"/>
    </source>
</evidence>
<name>A0ABV6GRU8_9BACL</name>
<dbReference type="Gene3D" id="1.20.5.340">
    <property type="match status" value="1"/>
</dbReference>
<reference evidence="2 3" key="1">
    <citation type="submission" date="2024-09" db="EMBL/GenBank/DDBJ databases">
        <authorList>
            <person name="Sun Q."/>
            <person name="Mori K."/>
        </authorList>
    </citation>
    <scope>NUCLEOTIDE SEQUENCE [LARGE SCALE GENOMIC DNA]</scope>
    <source>
        <strain evidence="2 3">CCM 7224</strain>
    </source>
</reference>
<evidence type="ECO:0000313" key="2">
    <source>
        <dbReference type="EMBL" id="MFC0297232.1"/>
    </source>
</evidence>
<proteinExistence type="predicted"/>
<gene>
    <name evidence="2" type="ORF">ACFFHQ_07200</name>
</gene>
<organism evidence="2 3">
    <name type="scientific">Geobacillus jurassicus</name>
    <dbReference type="NCBI Taxonomy" id="235932"/>
    <lineage>
        <taxon>Bacteria</taxon>
        <taxon>Bacillati</taxon>
        <taxon>Bacillota</taxon>
        <taxon>Bacilli</taxon>
        <taxon>Bacillales</taxon>
        <taxon>Anoxybacillaceae</taxon>
        <taxon>Geobacillus</taxon>
    </lineage>
</organism>
<keyword evidence="3" id="KW-1185">Reference proteome</keyword>